<keyword evidence="13" id="KW-1185">Reference proteome</keyword>
<comment type="subunit">
    <text evidence="6">DNA polymerase III contains a core (composed of alpha, epsilon and theta chains) that associates with a tau subunit. This core dimerizes to form the POLIII' complex. PolIII' associates with the gamma complex (composed of gamma, delta, delta', psi and chi chains) and with the beta chain to form the complete DNA polymerase III complex.</text>
</comment>
<evidence type="ECO:0000256" key="6">
    <source>
        <dbReference type="ARBA" id="ARBA00026073"/>
    </source>
</evidence>
<name>A0A0F4LWC9_9LACO</name>
<dbReference type="InterPro" id="IPR011708">
    <property type="entry name" value="DNA_pol3_alpha_NTPase_dom"/>
</dbReference>
<feature type="domain" description="DNA polymerase helix-hairpin-helix motif" evidence="10">
    <location>
        <begin position="775"/>
        <end position="860"/>
    </location>
</feature>
<dbReference type="RefSeq" id="WP_052725199.1">
    <property type="nucleotide sequence ID" value="NZ_JBHSZT010000001.1"/>
</dbReference>
<organism evidence="12 13">
    <name type="scientific">Bombilactobacillus mellifer</name>
    <dbReference type="NCBI Taxonomy" id="1218492"/>
    <lineage>
        <taxon>Bacteria</taxon>
        <taxon>Bacillati</taxon>
        <taxon>Bacillota</taxon>
        <taxon>Bacilli</taxon>
        <taxon>Lactobacillales</taxon>
        <taxon>Lactobacillaceae</taxon>
        <taxon>Bombilactobacillus</taxon>
    </lineage>
</organism>
<dbReference type="InterPro" id="IPR040982">
    <property type="entry name" value="DNA_pol3_finger"/>
</dbReference>
<evidence type="ECO:0000256" key="4">
    <source>
        <dbReference type="ARBA" id="ARBA00022705"/>
    </source>
</evidence>
<dbReference type="PATRIC" id="fig|1218492.5.peg.1037"/>
<dbReference type="PANTHER" id="PTHR32294:SF0">
    <property type="entry name" value="DNA POLYMERASE III SUBUNIT ALPHA"/>
    <property type="match status" value="1"/>
</dbReference>
<evidence type="ECO:0000256" key="3">
    <source>
        <dbReference type="ARBA" id="ARBA00022695"/>
    </source>
</evidence>
<dbReference type="EMBL" id="JXJQ01000008">
    <property type="protein sequence ID" value="KJY61846.1"/>
    <property type="molecule type" value="Genomic_DNA"/>
</dbReference>
<feature type="domain" description="DNA polymerase III alpha subunit finger" evidence="11">
    <location>
        <begin position="538"/>
        <end position="699"/>
    </location>
</feature>
<comment type="catalytic activity">
    <reaction evidence="7">
        <text>DNA(n) + a 2'-deoxyribonucleoside 5'-triphosphate = DNA(n+1) + diphosphate</text>
        <dbReference type="Rhea" id="RHEA:22508"/>
        <dbReference type="Rhea" id="RHEA-COMP:17339"/>
        <dbReference type="Rhea" id="RHEA-COMP:17340"/>
        <dbReference type="ChEBI" id="CHEBI:33019"/>
        <dbReference type="ChEBI" id="CHEBI:61560"/>
        <dbReference type="ChEBI" id="CHEBI:173112"/>
        <dbReference type="EC" id="2.7.7.7"/>
    </reaction>
</comment>
<evidence type="ECO:0000259" key="11">
    <source>
        <dbReference type="Pfam" id="PF17657"/>
    </source>
</evidence>
<dbReference type="EC" id="2.7.7.7" evidence="1"/>
<dbReference type="CDD" id="cd07431">
    <property type="entry name" value="PHP_PolIIIA"/>
    <property type="match status" value="1"/>
</dbReference>
<gene>
    <name evidence="12" type="primary">dnaE</name>
    <name evidence="12" type="ORF">JG30_08980</name>
</gene>
<sequence length="1027" mass="116827">MVSQLQVMSSYTLLQSSIALPTLVQQAHSQGYSALALCDVNVTYGLVDFYKLAHQAHLKPLLGMTLQVSGLVDQQTTYPWLVLAKNNQGYQQLLKLSTAVMTTTTPLTLQDEQIELTDLILIAPPEGELKTCLAQDSTILQQWSQNLRAIKPQDLYIGVSLRKDFAPQAPMIARWAELQQLPIVALDHVQYLKPQDAFATAVLQHIERGEKITHYQAQGDYYLRSAQEFQADFQAHDLKSALDNTEKIAAQCNVQIPFIRTQLPNYPTPKQVSSINYLTQLVQQGLTQHFANKVPDKYQKRAQHELKVIEEMGYADYFLIVWDVVEQAHRRQIMTGPGRGSAAGSLVSYLLGITQIDPLEYGLLFERFLNPERVDMPDIDLDIPDNRRDELVQYMYDRYGAQHMSQIITFGTFAAKQAVRDVGRILGLSTSELSQWSRAIPSELGITLRSAYQKSPALRQLYQYSNKNKLLFQTALKIENLPRHFSTHAAGIVLSSQPLVQTVALQRGSTAGPYLTQQTKNNVEALGLLKIDFLGLRNLSILQAATQFVQKNFAPQFDPQKIPLNDEPTLQLFQRGETGGVFQFESAGIRSVLRRLQPTSFDDIVATNALYRPGPMKNINHFIARKHQQEPITYPDASLKPILEPTYGILVYQEQVMQVVAQMAGFSLAEADLLRRAMAKKNKQLIDTKRTEFIQRSLQRGHQKHNAQQVYAYIENFANYGFNKSHAVAYSRLAYSLAYLKVHYPQAFFAALLNSNLNNDQKVQEILQTVKMRDIKILGPAINVSQRYFSLEQGQLRFGLLFIKKLRRDFITNILKQRQQGRFVSLTDFLQRLEPKFCKTDNILPLIYSGALDEFNNNRNWLVQEVDGLIENVNFARQNRALIQALQLKKHTDQDFSPIQKLQYERQFLGVYISGHPITPYKKALANSAYHLINPLTLSKGQRGWVLYMVNKVRVIRTKKGAQMAFVQGGDEIHDYNLTVFPGVYQQVELLLNQVYLVEISVNTDRQGQKEYIGQKFILASSLVPTH</sequence>
<keyword evidence="5" id="KW-0239">DNA-directed DNA polymerase</keyword>
<dbReference type="Gene3D" id="3.20.20.140">
    <property type="entry name" value="Metal-dependent hydrolases"/>
    <property type="match status" value="1"/>
</dbReference>
<dbReference type="InterPro" id="IPR004013">
    <property type="entry name" value="PHP_dom"/>
</dbReference>
<evidence type="ECO:0000259" key="8">
    <source>
        <dbReference type="Pfam" id="PF02811"/>
    </source>
</evidence>
<dbReference type="AlphaFoldDB" id="A0A0F4LWC9"/>
<dbReference type="InterPro" id="IPR029460">
    <property type="entry name" value="DNAPol_HHH"/>
</dbReference>
<keyword evidence="4" id="KW-0235">DNA replication</keyword>
<feature type="domain" description="Bacterial DNA polymerase III alpha subunit NTPase" evidence="9">
    <location>
        <begin position="277"/>
        <end position="535"/>
    </location>
</feature>
<dbReference type="PANTHER" id="PTHR32294">
    <property type="entry name" value="DNA POLYMERASE III SUBUNIT ALPHA"/>
    <property type="match status" value="1"/>
</dbReference>
<evidence type="ECO:0000259" key="10">
    <source>
        <dbReference type="Pfam" id="PF14579"/>
    </source>
</evidence>
<evidence type="ECO:0000313" key="12">
    <source>
        <dbReference type="EMBL" id="KJY61846.1"/>
    </source>
</evidence>
<dbReference type="InterPro" id="IPR041931">
    <property type="entry name" value="DNA_pol3_alpha_thumb_dom"/>
</dbReference>
<keyword evidence="3" id="KW-0548">Nucleotidyltransferase</keyword>
<proteinExistence type="predicted"/>
<evidence type="ECO:0000256" key="7">
    <source>
        <dbReference type="ARBA" id="ARBA00049244"/>
    </source>
</evidence>
<dbReference type="GO" id="GO:0003887">
    <property type="term" value="F:DNA-directed DNA polymerase activity"/>
    <property type="evidence" value="ECO:0007669"/>
    <property type="project" value="UniProtKB-KW"/>
</dbReference>
<dbReference type="STRING" id="1218492.JG30_08980"/>
<evidence type="ECO:0000256" key="1">
    <source>
        <dbReference type="ARBA" id="ARBA00012417"/>
    </source>
</evidence>
<reference evidence="12 13" key="1">
    <citation type="submission" date="2015-01" db="EMBL/GenBank/DDBJ databases">
        <title>Comparative genomics of the lactic acid bacteria isolated from the honey bee gut.</title>
        <authorList>
            <person name="Ellegaard K.M."/>
            <person name="Tamarit D."/>
            <person name="Javelind E."/>
            <person name="Olofsson T."/>
            <person name="Andersson S.G."/>
            <person name="Vasquez A."/>
        </authorList>
    </citation>
    <scope>NUCLEOTIDE SEQUENCE [LARGE SCALE GENOMIC DNA]</scope>
    <source>
        <strain evidence="12 13">Bin4</strain>
    </source>
</reference>
<dbReference type="GO" id="GO:0006260">
    <property type="term" value="P:DNA replication"/>
    <property type="evidence" value="ECO:0007669"/>
    <property type="project" value="UniProtKB-KW"/>
</dbReference>
<dbReference type="Pfam" id="PF07733">
    <property type="entry name" value="DNA_pol3_alpha"/>
    <property type="match status" value="1"/>
</dbReference>
<dbReference type="HOGENOM" id="CLU_001600_0_1_9"/>
<evidence type="ECO:0000313" key="13">
    <source>
        <dbReference type="Proteomes" id="UP000033558"/>
    </source>
</evidence>
<evidence type="ECO:0000256" key="2">
    <source>
        <dbReference type="ARBA" id="ARBA00022679"/>
    </source>
</evidence>
<dbReference type="CDD" id="cd04485">
    <property type="entry name" value="DnaE_OBF"/>
    <property type="match status" value="1"/>
</dbReference>
<dbReference type="Pfam" id="PF02811">
    <property type="entry name" value="PHP"/>
    <property type="match status" value="1"/>
</dbReference>
<dbReference type="Gene3D" id="1.10.10.1600">
    <property type="entry name" value="Bacterial DNA polymerase III alpha subunit, thumb domain"/>
    <property type="match status" value="1"/>
</dbReference>
<dbReference type="Proteomes" id="UP000033558">
    <property type="component" value="Unassembled WGS sequence"/>
</dbReference>
<protein>
    <recommendedName>
        <fullName evidence="1">DNA-directed DNA polymerase</fullName>
        <ecNumber evidence="1">2.7.7.7</ecNumber>
    </recommendedName>
</protein>
<dbReference type="GO" id="GO:0008408">
    <property type="term" value="F:3'-5' exonuclease activity"/>
    <property type="evidence" value="ECO:0007669"/>
    <property type="project" value="InterPro"/>
</dbReference>
<evidence type="ECO:0000259" key="9">
    <source>
        <dbReference type="Pfam" id="PF07733"/>
    </source>
</evidence>
<dbReference type="Gene3D" id="1.10.150.870">
    <property type="match status" value="1"/>
</dbReference>
<dbReference type="NCBIfam" id="TIGR00594">
    <property type="entry name" value="polc"/>
    <property type="match status" value="1"/>
</dbReference>
<feature type="domain" description="PHP" evidence="8">
    <location>
        <begin position="5"/>
        <end position="158"/>
    </location>
</feature>
<dbReference type="InterPro" id="IPR004805">
    <property type="entry name" value="DnaE2/DnaE/PolC"/>
</dbReference>
<dbReference type="Pfam" id="PF17657">
    <property type="entry name" value="DNA_pol3_finger"/>
    <property type="match status" value="1"/>
</dbReference>
<keyword evidence="2" id="KW-0808">Transferase</keyword>
<accession>A0A0F4LWC9</accession>
<dbReference type="OrthoDB" id="9803237at2"/>
<comment type="caution">
    <text evidence="12">The sequence shown here is derived from an EMBL/GenBank/DDBJ whole genome shotgun (WGS) entry which is preliminary data.</text>
</comment>
<dbReference type="Pfam" id="PF14579">
    <property type="entry name" value="HHH_6"/>
    <property type="match status" value="1"/>
</dbReference>
<evidence type="ECO:0000256" key="5">
    <source>
        <dbReference type="ARBA" id="ARBA00022932"/>
    </source>
</evidence>